<name>A0A9R1WCQ7_LACSA</name>
<organism evidence="1 2">
    <name type="scientific">Lactuca sativa</name>
    <name type="common">Garden lettuce</name>
    <dbReference type="NCBI Taxonomy" id="4236"/>
    <lineage>
        <taxon>Eukaryota</taxon>
        <taxon>Viridiplantae</taxon>
        <taxon>Streptophyta</taxon>
        <taxon>Embryophyta</taxon>
        <taxon>Tracheophyta</taxon>
        <taxon>Spermatophyta</taxon>
        <taxon>Magnoliopsida</taxon>
        <taxon>eudicotyledons</taxon>
        <taxon>Gunneridae</taxon>
        <taxon>Pentapetalae</taxon>
        <taxon>asterids</taxon>
        <taxon>campanulids</taxon>
        <taxon>Asterales</taxon>
        <taxon>Asteraceae</taxon>
        <taxon>Cichorioideae</taxon>
        <taxon>Cichorieae</taxon>
        <taxon>Lactucinae</taxon>
        <taxon>Lactuca</taxon>
    </lineage>
</organism>
<keyword evidence="2" id="KW-1185">Reference proteome</keyword>
<protein>
    <submittedName>
        <fullName evidence="1">Uncharacterized protein</fullName>
    </submittedName>
</protein>
<evidence type="ECO:0000313" key="2">
    <source>
        <dbReference type="Proteomes" id="UP000235145"/>
    </source>
</evidence>
<accession>A0A9R1WCQ7</accession>
<evidence type="ECO:0000313" key="1">
    <source>
        <dbReference type="EMBL" id="KAJ0222811.1"/>
    </source>
</evidence>
<comment type="caution">
    <text evidence="1">The sequence shown here is derived from an EMBL/GenBank/DDBJ whole genome shotgun (WGS) entry which is preliminary data.</text>
</comment>
<dbReference type="AlphaFoldDB" id="A0A9R1WCQ7"/>
<gene>
    <name evidence="1" type="ORF">LSAT_V11C200084430</name>
</gene>
<dbReference type="Proteomes" id="UP000235145">
    <property type="component" value="Unassembled WGS sequence"/>
</dbReference>
<dbReference type="EMBL" id="NBSK02000002">
    <property type="protein sequence ID" value="KAJ0222811.1"/>
    <property type="molecule type" value="Genomic_DNA"/>
</dbReference>
<proteinExistence type="predicted"/>
<sequence length="91" mass="10274">MTSDFGLPFLYQWKFAFVYLSNVKYLQDSDIVSHPFLTRTIIITLAGSTSSVDILFYLLLSREQETVICCCHRTLGWNILGTPTGYSNLGA</sequence>
<reference evidence="1 2" key="1">
    <citation type="journal article" date="2017" name="Nat. Commun.">
        <title>Genome assembly with in vitro proximity ligation data and whole-genome triplication in lettuce.</title>
        <authorList>
            <person name="Reyes-Chin-Wo S."/>
            <person name="Wang Z."/>
            <person name="Yang X."/>
            <person name="Kozik A."/>
            <person name="Arikit S."/>
            <person name="Song C."/>
            <person name="Xia L."/>
            <person name="Froenicke L."/>
            <person name="Lavelle D.O."/>
            <person name="Truco M.J."/>
            <person name="Xia R."/>
            <person name="Zhu S."/>
            <person name="Xu C."/>
            <person name="Xu H."/>
            <person name="Xu X."/>
            <person name="Cox K."/>
            <person name="Korf I."/>
            <person name="Meyers B.C."/>
            <person name="Michelmore R.W."/>
        </authorList>
    </citation>
    <scope>NUCLEOTIDE SEQUENCE [LARGE SCALE GENOMIC DNA]</scope>
    <source>
        <strain evidence="2">cv. Salinas</strain>
        <tissue evidence="1">Seedlings</tissue>
    </source>
</reference>